<organism evidence="2 3">
    <name type="scientific">Halobaculum saliterrae</name>
    <dbReference type="NCBI Taxonomy" id="2073113"/>
    <lineage>
        <taxon>Archaea</taxon>
        <taxon>Methanobacteriati</taxon>
        <taxon>Methanobacteriota</taxon>
        <taxon>Stenosarchaea group</taxon>
        <taxon>Halobacteria</taxon>
        <taxon>Halobacteriales</taxon>
        <taxon>Haloferacaceae</taxon>
        <taxon>Halobaculum</taxon>
    </lineage>
</organism>
<dbReference type="RefSeq" id="WP_159662337.1">
    <property type="nucleotide sequence ID" value="NZ_WUUS01000001.1"/>
</dbReference>
<evidence type="ECO:0000256" key="1">
    <source>
        <dbReference type="SAM" id="MobiDB-lite"/>
    </source>
</evidence>
<accession>A0A6B0ST34</accession>
<sequence>MSDTDDSALPGRVRRAARDHDAVSDDGPDGTLAVTSTPFDAAIAVAEADDGRIEFDVSVSVPTLSAVAEDEVADVVEDGWLDTFERRIAAVGDVTAAGHDLDPTVERDGDEVTVTESIRDVNERRGLNDAVAVVDFVEGTYVQGVIPGYEYGEPVTGLISSARAAGGDEGDGVF</sequence>
<dbReference type="OrthoDB" id="213744at2157"/>
<dbReference type="AlphaFoldDB" id="A0A6B0ST34"/>
<protein>
    <submittedName>
        <fullName evidence="2">Uncharacterized protein</fullName>
    </submittedName>
</protein>
<feature type="region of interest" description="Disordered" evidence="1">
    <location>
        <begin position="1"/>
        <end position="33"/>
    </location>
</feature>
<dbReference type="Pfam" id="PF19130">
    <property type="entry name" value="DUF5813"/>
    <property type="match status" value="1"/>
</dbReference>
<keyword evidence="3" id="KW-1185">Reference proteome</keyword>
<reference evidence="2 3" key="1">
    <citation type="submission" date="2019-12" db="EMBL/GenBank/DDBJ databases">
        <title>Isolation and characterization of three novel carbon monoxide-oxidizing members of Halobacteria from salione crusts and soils.</title>
        <authorList>
            <person name="Myers M.R."/>
            <person name="King G.M."/>
        </authorList>
    </citation>
    <scope>NUCLEOTIDE SEQUENCE [LARGE SCALE GENOMIC DNA]</scope>
    <source>
        <strain evidence="2 3">WSA2</strain>
    </source>
</reference>
<evidence type="ECO:0000313" key="3">
    <source>
        <dbReference type="Proteomes" id="UP000437065"/>
    </source>
</evidence>
<comment type="caution">
    <text evidence="2">The sequence shown here is derived from an EMBL/GenBank/DDBJ whole genome shotgun (WGS) entry which is preliminary data.</text>
</comment>
<dbReference type="Proteomes" id="UP000437065">
    <property type="component" value="Unassembled WGS sequence"/>
</dbReference>
<evidence type="ECO:0000313" key="2">
    <source>
        <dbReference type="EMBL" id="MXR39841.1"/>
    </source>
</evidence>
<gene>
    <name evidence="2" type="ORF">GRX01_00495</name>
</gene>
<dbReference type="EMBL" id="WUUS01000001">
    <property type="protein sequence ID" value="MXR39841.1"/>
    <property type="molecule type" value="Genomic_DNA"/>
</dbReference>
<name>A0A6B0ST34_9EURY</name>
<dbReference type="InterPro" id="IPR043851">
    <property type="entry name" value="DUF5813"/>
</dbReference>
<proteinExistence type="predicted"/>